<dbReference type="STRING" id="743788.S8FBE2"/>
<dbReference type="HOGENOM" id="CLU_010194_44_6_1"/>
<dbReference type="InParanoid" id="S8FBE2"/>
<evidence type="ECO:0000256" key="2">
    <source>
        <dbReference type="ARBA" id="ARBA00023002"/>
    </source>
</evidence>
<dbReference type="eggNOG" id="KOG1208">
    <property type="taxonomic scope" value="Eukaryota"/>
</dbReference>
<dbReference type="GO" id="GO:0016491">
    <property type="term" value="F:oxidoreductase activity"/>
    <property type="evidence" value="ECO:0007669"/>
    <property type="project" value="UniProtKB-KW"/>
</dbReference>
<evidence type="ECO:0000256" key="1">
    <source>
        <dbReference type="ARBA" id="ARBA00006484"/>
    </source>
</evidence>
<evidence type="ECO:0000313" key="4">
    <source>
        <dbReference type="Proteomes" id="UP000015241"/>
    </source>
</evidence>
<comment type="similarity">
    <text evidence="1">Belongs to the short-chain dehydrogenases/reductases (SDR) family.</text>
</comment>
<dbReference type="PRINTS" id="PR00081">
    <property type="entry name" value="GDHRDH"/>
</dbReference>
<dbReference type="AlphaFoldDB" id="S8FBE2"/>
<dbReference type="EMBL" id="KE504198">
    <property type="protein sequence ID" value="EPS95874.1"/>
    <property type="molecule type" value="Genomic_DNA"/>
</dbReference>
<keyword evidence="4" id="KW-1185">Reference proteome</keyword>
<dbReference type="InterPro" id="IPR002347">
    <property type="entry name" value="SDR_fam"/>
</dbReference>
<name>S8FBE2_FOMSC</name>
<accession>S8FBE2</accession>
<sequence>MTSLLPDTANPATLLSGRFRPDQIPDLSGRVAIVTGGSTGIGYYDALALARANAHVIIVSANAEHGREAEANLTKALKEANSVGTVKWYGADFGTLKDVDAIAQRLAGELDRLDILICNAGVGQAPYGLSNDGLERHFEVNNLAHYVFTLRLLPLMKKTARGAPPTTVRIVMQSSEMHRLAPSTTKFASKEEINASGDGTQLYGRTKLGLIYLARQLIKRHLAELPPDRPILVMSVHPGTVDTGVQSQWTESYGIVGKALDVLTRKVGKSAEEGAEASLWAAVSTDIFEGNWKDYQGNYYSEAYGKPGQESKMAQDETIANNFWELCGKLTQEITGEDLR</sequence>
<dbReference type="PANTHER" id="PTHR24320">
    <property type="entry name" value="RETINOL DEHYDROGENASE"/>
    <property type="match status" value="1"/>
</dbReference>
<organism evidence="3 4">
    <name type="scientific">Fomitopsis schrenkii</name>
    <name type="common">Brown rot fungus</name>
    <dbReference type="NCBI Taxonomy" id="2126942"/>
    <lineage>
        <taxon>Eukaryota</taxon>
        <taxon>Fungi</taxon>
        <taxon>Dikarya</taxon>
        <taxon>Basidiomycota</taxon>
        <taxon>Agaricomycotina</taxon>
        <taxon>Agaricomycetes</taxon>
        <taxon>Polyporales</taxon>
        <taxon>Fomitopsis</taxon>
    </lineage>
</organism>
<dbReference type="SUPFAM" id="SSF51735">
    <property type="entry name" value="NAD(P)-binding Rossmann-fold domains"/>
    <property type="match status" value="1"/>
</dbReference>
<dbReference type="InterPro" id="IPR036291">
    <property type="entry name" value="NAD(P)-bd_dom_sf"/>
</dbReference>
<gene>
    <name evidence="3" type="ORF">FOMPIDRAFT_55677</name>
</gene>
<proteinExistence type="inferred from homology"/>
<evidence type="ECO:0000313" key="3">
    <source>
        <dbReference type="EMBL" id="EPS95874.1"/>
    </source>
</evidence>
<dbReference type="OrthoDB" id="191139at2759"/>
<keyword evidence="2" id="KW-0560">Oxidoreductase</keyword>
<reference evidence="3 4" key="1">
    <citation type="journal article" date="2012" name="Science">
        <title>The Paleozoic origin of enzymatic lignin decomposition reconstructed from 31 fungal genomes.</title>
        <authorList>
            <person name="Floudas D."/>
            <person name="Binder M."/>
            <person name="Riley R."/>
            <person name="Barry K."/>
            <person name="Blanchette R.A."/>
            <person name="Henrissat B."/>
            <person name="Martinez A.T."/>
            <person name="Otillar R."/>
            <person name="Spatafora J.W."/>
            <person name="Yadav J.S."/>
            <person name="Aerts A."/>
            <person name="Benoit I."/>
            <person name="Boyd A."/>
            <person name="Carlson A."/>
            <person name="Copeland A."/>
            <person name="Coutinho P.M."/>
            <person name="de Vries R.P."/>
            <person name="Ferreira P."/>
            <person name="Findley K."/>
            <person name="Foster B."/>
            <person name="Gaskell J."/>
            <person name="Glotzer D."/>
            <person name="Gorecki P."/>
            <person name="Heitman J."/>
            <person name="Hesse C."/>
            <person name="Hori C."/>
            <person name="Igarashi K."/>
            <person name="Jurgens J.A."/>
            <person name="Kallen N."/>
            <person name="Kersten P."/>
            <person name="Kohler A."/>
            <person name="Kuees U."/>
            <person name="Kumar T.K.A."/>
            <person name="Kuo A."/>
            <person name="LaButti K."/>
            <person name="Larrondo L.F."/>
            <person name="Lindquist E."/>
            <person name="Ling A."/>
            <person name="Lombard V."/>
            <person name="Lucas S."/>
            <person name="Lundell T."/>
            <person name="Martin R."/>
            <person name="McLaughlin D.J."/>
            <person name="Morgenstern I."/>
            <person name="Morin E."/>
            <person name="Murat C."/>
            <person name="Nagy L.G."/>
            <person name="Nolan M."/>
            <person name="Ohm R.A."/>
            <person name="Patyshakuliyeva A."/>
            <person name="Rokas A."/>
            <person name="Ruiz-Duenas F.J."/>
            <person name="Sabat G."/>
            <person name="Salamov A."/>
            <person name="Samejima M."/>
            <person name="Schmutz J."/>
            <person name="Slot J.C."/>
            <person name="St John F."/>
            <person name="Stenlid J."/>
            <person name="Sun H."/>
            <person name="Sun S."/>
            <person name="Syed K."/>
            <person name="Tsang A."/>
            <person name="Wiebenga A."/>
            <person name="Young D."/>
            <person name="Pisabarro A."/>
            <person name="Eastwood D.C."/>
            <person name="Martin F."/>
            <person name="Cullen D."/>
            <person name="Grigoriev I.V."/>
            <person name="Hibbett D.S."/>
        </authorList>
    </citation>
    <scope>NUCLEOTIDE SEQUENCE</scope>
    <source>
        <strain evidence="4">FP-58527</strain>
    </source>
</reference>
<dbReference type="Proteomes" id="UP000015241">
    <property type="component" value="Unassembled WGS sequence"/>
</dbReference>
<dbReference type="Pfam" id="PF00106">
    <property type="entry name" value="adh_short"/>
    <property type="match status" value="1"/>
</dbReference>
<dbReference type="PANTHER" id="PTHR24320:SF281">
    <property type="entry name" value="SHORT CHAIN DEHYDROGENASE_REDUCTASE FAMILY PROTEIN (AFU_ORTHOLOGUE AFUA_5G14310)"/>
    <property type="match status" value="1"/>
</dbReference>
<dbReference type="Gene3D" id="3.40.50.720">
    <property type="entry name" value="NAD(P)-binding Rossmann-like Domain"/>
    <property type="match status" value="1"/>
</dbReference>
<protein>
    <submittedName>
        <fullName evidence="3">NAD-binding protein</fullName>
    </submittedName>
</protein>